<reference evidence="1 2" key="1">
    <citation type="submission" date="2013-07" db="EMBL/GenBank/DDBJ databases">
        <authorList>
            <person name="Weinstock G."/>
            <person name="Sodergren E."/>
            <person name="Wylie T."/>
            <person name="Fulton L."/>
            <person name="Fulton R."/>
            <person name="Fronick C."/>
            <person name="O'Laughlin M."/>
            <person name="Godfrey J."/>
            <person name="Miner T."/>
            <person name="Herter B."/>
            <person name="Appelbaum E."/>
            <person name="Cordes M."/>
            <person name="Lek S."/>
            <person name="Wollam A."/>
            <person name="Pepin K.H."/>
            <person name="Palsikar V.B."/>
            <person name="Mitreva M."/>
            <person name="Wilson R.K."/>
        </authorList>
    </citation>
    <scope>NUCLEOTIDE SEQUENCE [LARGE SCALE GENOMIC DNA]</scope>
    <source>
        <strain evidence="1 2">ATCC 27760</strain>
    </source>
</reference>
<evidence type="ECO:0000313" key="2">
    <source>
        <dbReference type="Proteomes" id="UP000016662"/>
    </source>
</evidence>
<feature type="non-terminal residue" evidence="1">
    <location>
        <position position="1"/>
    </location>
</feature>
<evidence type="ECO:0000313" key="1">
    <source>
        <dbReference type="EMBL" id="ERJ89759.1"/>
    </source>
</evidence>
<proteinExistence type="predicted"/>
<sequence>PDALCAVLPYKKAVTCKESCDSFFAYELTLAVSLDSMAKKNADCDGEVGSNDAVSLMRFLVHLINILPEPDLS</sequence>
<dbReference type="PATRIC" id="fig|411473.3.peg.2456"/>
<dbReference type="Proteomes" id="UP000016662">
    <property type="component" value="Unassembled WGS sequence"/>
</dbReference>
<comment type="caution">
    <text evidence="1">The sequence shown here is derived from an EMBL/GenBank/DDBJ whole genome shotgun (WGS) entry which is preliminary data.</text>
</comment>
<name>U2LJT3_9FIRM</name>
<accession>U2LJT3</accession>
<dbReference type="AlphaFoldDB" id="U2LJT3"/>
<gene>
    <name evidence="1" type="ORF">RUMCAL_02922</name>
</gene>
<dbReference type="EMBL" id="AWVF01000372">
    <property type="protein sequence ID" value="ERJ89759.1"/>
    <property type="molecule type" value="Genomic_DNA"/>
</dbReference>
<keyword evidence="2" id="KW-1185">Reference proteome</keyword>
<dbReference type="HOGENOM" id="CLU_2710936_0_0_9"/>
<organism evidence="1 2">
    <name type="scientific">Ruminococcus callidus ATCC 27760</name>
    <dbReference type="NCBI Taxonomy" id="411473"/>
    <lineage>
        <taxon>Bacteria</taxon>
        <taxon>Bacillati</taxon>
        <taxon>Bacillota</taxon>
        <taxon>Clostridia</taxon>
        <taxon>Eubacteriales</taxon>
        <taxon>Oscillospiraceae</taxon>
        <taxon>Ruminococcus</taxon>
    </lineage>
</organism>
<dbReference type="RefSeq" id="WP_021681109.1">
    <property type="nucleotide sequence ID" value="NZ_KI260330.1"/>
</dbReference>
<protein>
    <submittedName>
        <fullName evidence="1">Uncharacterized protein</fullName>
    </submittedName>
</protein>